<dbReference type="AlphaFoldDB" id="S9QT44"/>
<dbReference type="SUPFAM" id="SSF88659">
    <property type="entry name" value="Sigma3 and sigma4 domains of RNA polymerase sigma factors"/>
    <property type="match status" value="1"/>
</dbReference>
<reference evidence="1" key="1">
    <citation type="submission" date="2013-05" db="EMBL/GenBank/DDBJ databases">
        <title>Genome assembly of Cystobacter fuscus DSM 2262.</title>
        <authorList>
            <person name="Sharma G."/>
            <person name="Khatri I."/>
            <person name="Kaur C."/>
            <person name="Mayilraj S."/>
            <person name="Subramanian S."/>
        </authorList>
    </citation>
    <scope>NUCLEOTIDE SEQUENCE [LARGE SCALE GENOMIC DNA]</scope>
    <source>
        <strain evidence="1">DSM 2262</strain>
    </source>
</reference>
<keyword evidence="2" id="KW-1185">Reference proteome</keyword>
<dbReference type="InterPro" id="IPR013324">
    <property type="entry name" value="RNA_pol_sigma_r3/r4-like"/>
</dbReference>
<dbReference type="Proteomes" id="UP000011682">
    <property type="component" value="Unassembled WGS sequence"/>
</dbReference>
<proteinExistence type="predicted"/>
<evidence type="ECO:0000313" key="1">
    <source>
        <dbReference type="EMBL" id="EPX64469.1"/>
    </source>
</evidence>
<dbReference type="InterPro" id="IPR036388">
    <property type="entry name" value="WH-like_DNA-bd_sf"/>
</dbReference>
<dbReference type="OrthoDB" id="5526492at2"/>
<evidence type="ECO:0000313" key="2">
    <source>
        <dbReference type="Proteomes" id="UP000011682"/>
    </source>
</evidence>
<dbReference type="EMBL" id="ANAH02000003">
    <property type="protein sequence ID" value="EPX64469.1"/>
    <property type="molecule type" value="Genomic_DNA"/>
</dbReference>
<comment type="caution">
    <text evidence="1">The sequence shown here is derived from an EMBL/GenBank/DDBJ whole genome shotgun (WGS) entry which is preliminary data.</text>
</comment>
<gene>
    <name evidence="1" type="ORF">D187_004558</name>
</gene>
<dbReference type="Gene3D" id="1.10.10.10">
    <property type="entry name" value="Winged helix-like DNA-binding domain superfamily/Winged helix DNA-binding domain"/>
    <property type="match status" value="1"/>
</dbReference>
<protein>
    <submittedName>
        <fullName evidence="1">Uncharacterized protein</fullName>
    </submittedName>
</protein>
<organism evidence="1 2">
    <name type="scientific">Cystobacter fuscus (strain ATCC 25194 / DSM 2262 / NBRC 100088 / M29)</name>
    <dbReference type="NCBI Taxonomy" id="1242864"/>
    <lineage>
        <taxon>Bacteria</taxon>
        <taxon>Pseudomonadati</taxon>
        <taxon>Myxococcota</taxon>
        <taxon>Myxococcia</taxon>
        <taxon>Myxococcales</taxon>
        <taxon>Cystobacterineae</taxon>
        <taxon>Archangiaceae</taxon>
        <taxon>Cystobacter</taxon>
    </lineage>
</organism>
<sequence>MSPAPDAALFSTAQLLAALRALPYREAAFLLTRLTQGRSLEESAAFYGISPEAFSVHFLRAALGLSRAASLPCRPPENDAQEDVWARALAGALEQDTEGVPTALAATLALCRRMRALGQEVTGALQAAEREEENSPRRRREDVLRRLAVLALLALTAWLYFNRPVEEPPKRPIPPPSLQR</sequence>
<name>S9QT44_CYSF2</name>
<accession>S9QT44</accession>